<dbReference type="GO" id="GO:0008658">
    <property type="term" value="F:penicillin binding"/>
    <property type="evidence" value="ECO:0007669"/>
    <property type="project" value="InterPro"/>
</dbReference>
<dbReference type="GO" id="GO:0008360">
    <property type="term" value="P:regulation of cell shape"/>
    <property type="evidence" value="ECO:0007669"/>
    <property type="project" value="UniProtKB-KW"/>
</dbReference>
<keyword evidence="10" id="KW-0573">Peptidoglycan synthesis</keyword>
<evidence type="ECO:0000256" key="9">
    <source>
        <dbReference type="ARBA" id="ARBA00022960"/>
    </source>
</evidence>
<evidence type="ECO:0000256" key="2">
    <source>
        <dbReference type="ARBA" id="ARBA00004236"/>
    </source>
</evidence>
<keyword evidence="5" id="KW-0121">Carboxypeptidase</keyword>
<dbReference type="PANTHER" id="PTHR30627">
    <property type="entry name" value="PEPTIDOGLYCAN D,D-TRANSPEPTIDASE"/>
    <property type="match status" value="1"/>
</dbReference>
<dbReference type="InterPro" id="IPR005311">
    <property type="entry name" value="PBP_dimer"/>
</dbReference>
<evidence type="ECO:0000256" key="1">
    <source>
        <dbReference type="ARBA" id="ARBA00004167"/>
    </source>
</evidence>
<feature type="transmembrane region" description="Helical" evidence="14">
    <location>
        <begin position="12"/>
        <end position="30"/>
    </location>
</feature>
<keyword evidence="3" id="KW-1003">Cell membrane</keyword>
<keyword evidence="13" id="KW-0961">Cell wall biogenesis/degradation</keyword>
<dbReference type="AlphaFoldDB" id="A0A512BEZ7"/>
<comment type="caution">
    <text evidence="17">The sequence shown here is derived from an EMBL/GenBank/DDBJ whole genome shotgun (WGS) entry which is preliminary data.</text>
</comment>
<keyword evidence="8" id="KW-0378">Hydrolase</keyword>
<comment type="subcellular location">
    <subcellularLocation>
        <location evidence="2">Cell membrane</location>
    </subcellularLocation>
    <subcellularLocation>
        <location evidence="1">Membrane</location>
        <topology evidence="1">Single-pass membrane protein</topology>
    </subcellularLocation>
</comment>
<dbReference type="GO" id="GO:0009002">
    <property type="term" value="F:serine-type D-Ala-D-Ala carboxypeptidase activity"/>
    <property type="evidence" value="ECO:0007669"/>
    <property type="project" value="InterPro"/>
</dbReference>
<feature type="domain" description="Penicillin-binding protein dimerisation" evidence="16">
    <location>
        <begin position="52"/>
        <end position="216"/>
    </location>
</feature>
<dbReference type="GO" id="GO:0009252">
    <property type="term" value="P:peptidoglycan biosynthetic process"/>
    <property type="evidence" value="ECO:0007669"/>
    <property type="project" value="UniProtKB-KW"/>
</dbReference>
<dbReference type="GO" id="GO:0005886">
    <property type="term" value="C:plasma membrane"/>
    <property type="evidence" value="ECO:0007669"/>
    <property type="project" value="UniProtKB-SubCell"/>
</dbReference>
<dbReference type="InterPro" id="IPR012338">
    <property type="entry name" value="Beta-lactam/transpept-like"/>
</dbReference>
<evidence type="ECO:0000256" key="14">
    <source>
        <dbReference type="SAM" id="Phobius"/>
    </source>
</evidence>
<protein>
    <submittedName>
        <fullName evidence="17">Penicillin-binding protein 2</fullName>
    </submittedName>
</protein>
<dbReference type="InterPro" id="IPR036138">
    <property type="entry name" value="PBP_dimer_sf"/>
</dbReference>
<dbReference type="Gene3D" id="3.40.710.10">
    <property type="entry name" value="DD-peptidase/beta-lactamase superfamily"/>
    <property type="match status" value="1"/>
</dbReference>
<keyword evidence="7 14" id="KW-0812">Transmembrane</keyword>
<dbReference type="Gene3D" id="3.90.1310.10">
    <property type="entry name" value="Penicillin-binding protein 2a (Domain 2)"/>
    <property type="match status" value="1"/>
</dbReference>
<dbReference type="Gene3D" id="3.30.1390.30">
    <property type="entry name" value="Penicillin-binding protein 2a, domain 3"/>
    <property type="match status" value="1"/>
</dbReference>
<dbReference type="OrthoDB" id="9766847at2"/>
<keyword evidence="18" id="KW-1185">Reference proteome</keyword>
<keyword evidence="9" id="KW-0133">Cell shape</keyword>
<dbReference type="InterPro" id="IPR001460">
    <property type="entry name" value="PCN-bd_Tpept"/>
</dbReference>
<gene>
    <name evidence="17" type="ORF">SAE01_30370</name>
</gene>
<reference evidence="17 18" key="1">
    <citation type="submission" date="2019-07" db="EMBL/GenBank/DDBJ databases">
        <title>Whole genome shotgun sequence of Segetibacter aerophilus NBRC 106135.</title>
        <authorList>
            <person name="Hosoyama A."/>
            <person name="Uohara A."/>
            <person name="Ohji S."/>
            <person name="Ichikawa N."/>
        </authorList>
    </citation>
    <scope>NUCLEOTIDE SEQUENCE [LARGE SCALE GENOMIC DNA]</scope>
    <source>
        <strain evidence="17 18">NBRC 106135</strain>
    </source>
</reference>
<organism evidence="17 18">
    <name type="scientific">Segetibacter aerophilus</name>
    <dbReference type="NCBI Taxonomy" id="670293"/>
    <lineage>
        <taxon>Bacteria</taxon>
        <taxon>Pseudomonadati</taxon>
        <taxon>Bacteroidota</taxon>
        <taxon>Chitinophagia</taxon>
        <taxon>Chitinophagales</taxon>
        <taxon>Chitinophagaceae</taxon>
        <taxon>Segetibacter</taxon>
    </lineage>
</organism>
<name>A0A512BEZ7_9BACT</name>
<evidence type="ECO:0000256" key="5">
    <source>
        <dbReference type="ARBA" id="ARBA00022645"/>
    </source>
</evidence>
<dbReference type="SUPFAM" id="SSF56601">
    <property type="entry name" value="beta-lactamase/transpeptidase-like"/>
    <property type="match status" value="1"/>
</dbReference>
<sequence>MPEFNQSRKRVIQLIFVVVFLVIVGQLFNLQVTSGKYKKLADDNAVAKKIAYPSRGIIYDRKGRAILDNIARFDLVVTPSQVKGIDTLALCNLLKIDTAEFNKRIVTSIIKNGRYRPSVFEPFITTQLQAQLDENMYKFSGFDLSERPVRTYPYKAAAHILGYVGEVDTAIIRKSGYFYQMGDLVGRSGLEKTYEKVLMGQRGINFLIKDNRNRIQGSYEKGVYDTLAEAGRNLYTSVDIELQQLAEKLMKNKIGGLVAINPKTGGILAMTSGPSYDPNDLAGAAFRKNWGRMALDTARPLYNRAIKGQYPPGSTFKPLGALVALDQRLITPSYGYSCPGRYYGCGIGKPACTHSGGGHAANLRIALANSCNSYFVQIFRMALDNPAFGNTANGYLKWKEYMNSFGMGVRLGVDLPSEDRASIPDTSRYNKDFGGAKRWNSCNVLTLGIGQDRMTATPLQMANVTSIIANRGYYYTPHFVDSIQEETINDTAFLEKYRTKHKVTNISDSAYQAVVDGMYDVTVYGTANFLKIPNIQYCAKTGTAQNPHGKNHSIFTSFAPRRNPKIAVAVVIENAGYGATWAGPIATLLMEKYLNDTISAESMSTLERVSKADLIPAAIKHWYYQKDSIRRAKAGIKEVSVDTVIEQPVVVAKKTTFDPEAEPNRKDTGEYLIEKPSMLLPDDKKNTLDTLKHDK</sequence>
<dbReference type="SUPFAM" id="SSF56519">
    <property type="entry name" value="Penicillin binding protein dimerisation domain"/>
    <property type="match status" value="1"/>
</dbReference>
<evidence type="ECO:0000256" key="7">
    <source>
        <dbReference type="ARBA" id="ARBA00022692"/>
    </source>
</evidence>
<evidence type="ECO:0000313" key="18">
    <source>
        <dbReference type="Proteomes" id="UP000321513"/>
    </source>
</evidence>
<keyword evidence="11 14" id="KW-1133">Transmembrane helix</keyword>
<evidence type="ECO:0000256" key="3">
    <source>
        <dbReference type="ARBA" id="ARBA00022475"/>
    </source>
</evidence>
<feature type="domain" description="Penicillin-binding protein transpeptidase" evidence="15">
    <location>
        <begin position="255"/>
        <end position="590"/>
    </location>
</feature>
<dbReference type="NCBIfam" id="TIGR03423">
    <property type="entry name" value="pbp2_mrdA"/>
    <property type="match status" value="1"/>
</dbReference>
<dbReference type="Pfam" id="PF00905">
    <property type="entry name" value="Transpeptidase"/>
    <property type="match status" value="1"/>
</dbReference>
<dbReference type="EMBL" id="BJYT01000011">
    <property type="protein sequence ID" value="GEO10541.1"/>
    <property type="molecule type" value="Genomic_DNA"/>
</dbReference>
<dbReference type="PANTHER" id="PTHR30627:SF2">
    <property type="entry name" value="PEPTIDOGLYCAN D,D-TRANSPEPTIDASE MRDA"/>
    <property type="match status" value="1"/>
</dbReference>
<evidence type="ECO:0000256" key="12">
    <source>
        <dbReference type="ARBA" id="ARBA00023136"/>
    </source>
</evidence>
<dbReference type="GO" id="GO:0071972">
    <property type="term" value="F:peptidoglycan L,D-transpeptidase activity"/>
    <property type="evidence" value="ECO:0007669"/>
    <property type="project" value="TreeGrafter"/>
</dbReference>
<dbReference type="InterPro" id="IPR017790">
    <property type="entry name" value="Penicillin-binding_protein_2"/>
</dbReference>
<dbReference type="RefSeq" id="WP_147204651.1">
    <property type="nucleotide sequence ID" value="NZ_BJYT01000011.1"/>
</dbReference>
<keyword evidence="4" id="KW-0997">Cell inner membrane</keyword>
<evidence type="ECO:0000259" key="15">
    <source>
        <dbReference type="Pfam" id="PF00905"/>
    </source>
</evidence>
<accession>A0A512BEZ7</accession>
<evidence type="ECO:0000256" key="8">
    <source>
        <dbReference type="ARBA" id="ARBA00022801"/>
    </source>
</evidence>
<dbReference type="GO" id="GO:0006508">
    <property type="term" value="P:proteolysis"/>
    <property type="evidence" value="ECO:0007669"/>
    <property type="project" value="UniProtKB-KW"/>
</dbReference>
<evidence type="ECO:0000313" key="17">
    <source>
        <dbReference type="EMBL" id="GEO10541.1"/>
    </source>
</evidence>
<dbReference type="Proteomes" id="UP000321513">
    <property type="component" value="Unassembled WGS sequence"/>
</dbReference>
<dbReference type="GO" id="GO:0071555">
    <property type="term" value="P:cell wall organization"/>
    <property type="evidence" value="ECO:0007669"/>
    <property type="project" value="UniProtKB-KW"/>
</dbReference>
<evidence type="ECO:0000256" key="4">
    <source>
        <dbReference type="ARBA" id="ARBA00022519"/>
    </source>
</evidence>
<evidence type="ECO:0000256" key="6">
    <source>
        <dbReference type="ARBA" id="ARBA00022670"/>
    </source>
</evidence>
<evidence type="ECO:0000256" key="13">
    <source>
        <dbReference type="ARBA" id="ARBA00023316"/>
    </source>
</evidence>
<keyword evidence="12 14" id="KW-0472">Membrane</keyword>
<keyword evidence="6" id="KW-0645">Protease</keyword>
<proteinExistence type="predicted"/>
<evidence type="ECO:0000259" key="16">
    <source>
        <dbReference type="Pfam" id="PF03717"/>
    </source>
</evidence>
<evidence type="ECO:0000256" key="11">
    <source>
        <dbReference type="ARBA" id="ARBA00022989"/>
    </source>
</evidence>
<dbReference type="Pfam" id="PF03717">
    <property type="entry name" value="PBP_dimer"/>
    <property type="match status" value="1"/>
</dbReference>
<evidence type="ECO:0000256" key="10">
    <source>
        <dbReference type="ARBA" id="ARBA00022984"/>
    </source>
</evidence>
<dbReference type="InterPro" id="IPR050515">
    <property type="entry name" value="Beta-lactam/transpept"/>
</dbReference>